<sequence length="148" mass="16887">MARAGFPIDSVQHIMVELKRENPFKNNRPGKSWYSSFLKRNKNISVRTPQNLTASRASVTKSQLNNWFSEVFEYLKTEKYDQILKHPSRVFNADEAAFFLNPKGDKVLAHRGDKNIYQKVNADEKECLTVLMTGNAAGISATHDNLQI</sequence>
<organism evidence="1 2">
    <name type="scientific">Exocentrus adspersus</name>
    <dbReference type="NCBI Taxonomy" id="1586481"/>
    <lineage>
        <taxon>Eukaryota</taxon>
        <taxon>Metazoa</taxon>
        <taxon>Ecdysozoa</taxon>
        <taxon>Arthropoda</taxon>
        <taxon>Hexapoda</taxon>
        <taxon>Insecta</taxon>
        <taxon>Pterygota</taxon>
        <taxon>Neoptera</taxon>
        <taxon>Endopterygota</taxon>
        <taxon>Coleoptera</taxon>
        <taxon>Polyphaga</taxon>
        <taxon>Cucujiformia</taxon>
        <taxon>Chrysomeloidea</taxon>
        <taxon>Cerambycidae</taxon>
        <taxon>Lamiinae</taxon>
        <taxon>Acanthocinini</taxon>
        <taxon>Exocentrus</taxon>
    </lineage>
</organism>
<name>A0AAV8VR18_9CUCU</name>
<evidence type="ECO:0000313" key="2">
    <source>
        <dbReference type="Proteomes" id="UP001159042"/>
    </source>
</evidence>
<dbReference type="Proteomes" id="UP001159042">
    <property type="component" value="Unassembled WGS sequence"/>
</dbReference>
<comment type="caution">
    <text evidence="1">The sequence shown here is derived from an EMBL/GenBank/DDBJ whole genome shotgun (WGS) entry which is preliminary data.</text>
</comment>
<accession>A0AAV8VR18</accession>
<evidence type="ECO:0000313" key="1">
    <source>
        <dbReference type="EMBL" id="KAJ8916424.1"/>
    </source>
</evidence>
<proteinExistence type="predicted"/>
<evidence type="ECO:0008006" key="3">
    <source>
        <dbReference type="Google" id="ProtNLM"/>
    </source>
</evidence>
<dbReference type="AlphaFoldDB" id="A0AAV8VR18"/>
<gene>
    <name evidence="1" type="ORF">NQ315_014637</name>
</gene>
<keyword evidence="2" id="KW-1185">Reference proteome</keyword>
<dbReference type="EMBL" id="JANEYG010000042">
    <property type="protein sequence ID" value="KAJ8916424.1"/>
    <property type="molecule type" value="Genomic_DNA"/>
</dbReference>
<reference evidence="1 2" key="1">
    <citation type="journal article" date="2023" name="Insect Mol. Biol.">
        <title>Genome sequencing provides insights into the evolution of gene families encoding plant cell wall-degrading enzymes in longhorned beetles.</title>
        <authorList>
            <person name="Shin N.R."/>
            <person name="Okamura Y."/>
            <person name="Kirsch R."/>
            <person name="Pauchet Y."/>
        </authorList>
    </citation>
    <scope>NUCLEOTIDE SEQUENCE [LARGE SCALE GENOMIC DNA]</scope>
    <source>
        <strain evidence="1">EAD_L_NR</strain>
    </source>
</reference>
<protein>
    <recommendedName>
        <fullName evidence="3">HTH CENPB-type domain-containing protein</fullName>
    </recommendedName>
</protein>